<evidence type="ECO:0000256" key="7">
    <source>
        <dbReference type="ARBA" id="ARBA00022723"/>
    </source>
</evidence>
<dbReference type="Gene3D" id="3.90.79.10">
    <property type="entry name" value="Nucleoside Triphosphate Pyrophosphohydrolase"/>
    <property type="match status" value="1"/>
</dbReference>
<evidence type="ECO:0000313" key="17">
    <source>
        <dbReference type="Proteomes" id="UP000295620"/>
    </source>
</evidence>
<dbReference type="EMBL" id="SNYC01000004">
    <property type="protein sequence ID" value="TDQ09379.1"/>
    <property type="molecule type" value="Genomic_DNA"/>
</dbReference>
<dbReference type="GO" id="GO:0046872">
    <property type="term" value="F:metal ion binding"/>
    <property type="evidence" value="ECO:0007669"/>
    <property type="project" value="UniProtKB-UniRule"/>
</dbReference>
<proteinExistence type="inferred from homology"/>
<keyword evidence="8 14" id="KW-0227">DNA damage</keyword>
<comment type="cofactor">
    <cofactor evidence="14">
        <name>[4Fe-4S] cluster</name>
        <dbReference type="ChEBI" id="CHEBI:49883"/>
    </cofactor>
    <text evidence="14">Binds 1 [4Fe-4S] cluster.</text>
</comment>
<dbReference type="Pfam" id="PF00730">
    <property type="entry name" value="HhH-GPD"/>
    <property type="match status" value="1"/>
</dbReference>
<evidence type="ECO:0000256" key="11">
    <source>
        <dbReference type="ARBA" id="ARBA00023014"/>
    </source>
</evidence>
<evidence type="ECO:0000256" key="14">
    <source>
        <dbReference type="RuleBase" id="RU365096"/>
    </source>
</evidence>
<dbReference type="Pfam" id="PF14815">
    <property type="entry name" value="NUDIX_4"/>
    <property type="match status" value="1"/>
</dbReference>
<keyword evidence="11" id="KW-0411">Iron-sulfur</keyword>
<dbReference type="SUPFAM" id="SSF55811">
    <property type="entry name" value="Nudix"/>
    <property type="match status" value="1"/>
</dbReference>
<dbReference type="GO" id="GO:0000701">
    <property type="term" value="F:purine-specific mismatch base pair DNA N-glycosylase activity"/>
    <property type="evidence" value="ECO:0007669"/>
    <property type="project" value="UniProtKB-EC"/>
</dbReference>
<dbReference type="InterPro" id="IPR015797">
    <property type="entry name" value="NUDIX_hydrolase-like_dom_sf"/>
</dbReference>
<evidence type="ECO:0000259" key="15">
    <source>
        <dbReference type="SMART" id="SM00478"/>
    </source>
</evidence>
<feature type="domain" description="HhH-GPD" evidence="15">
    <location>
        <begin position="35"/>
        <end position="186"/>
    </location>
</feature>
<keyword evidence="9" id="KW-0378">Hydrolase</keyword>
<dbReference type="InterPro" id="IPR003265">
    <property type="entry name" value="HhH-GPD_domain"/>
</dbReference>
<comment type="caution">
    <text evidence="16">The sequence shown here is derived from an EMBL/GenBank/DDBJ whole genome shotgun (WGS) entry which is preliminary data.</text>
</comment>
<dbReference type="NCBIfam" id="TIGR01084">
    <property type="entry name" value="mutY"/>
    <property type="match status" value="1"/>
</dbReference>
<organism evidence="16 17">
    <name type="scientific">Pedobacter metabolipauper</name>
    <dbReference type="NCBI Taxonomy" id="425513"/>
    <lineage>
        <taxon>Bacteria</taxon>
        <taxon>Pseudomonadati</taxon>
        <taxon>Bacteroidota</taxon>
        <taxon>Sphingobacteriia</taxon>
        <taxon>Sphingobacteriales</taxon>
        <taxon>Sphingobacteriaceae</taxon>
        <taxon>Pedobacter</taxon>
    </lineage>
</organism>
<dbReference type="InterPro" id="IPR005760">
    <property type="entry name" value="A/G_AdeGlyc_MutY"/>
</dbReference>
<evidence type="ECO:0000256" key="3">
    <source>
        <dbReference type="ARBA" id="ARBA00008343"/>
    </source>
</evidence>
<evidence type="ECO:0000256" key="5">
    <source>
        <dbReference type="ARBA" id="ARBA00022023"/>
    </source>
</evidence>
<dbReference type="GO" id="GO:0051539">
    <property type="term" value="F:4 iron, 4 sulfur cluster binding"/>
    <property type="evidence" value="ECO:0007669"/>
    <property type="project" value="UniProtKB-UniRule"/>
</dbReference>
<gene>
    <name evidence="16" type="ORF">ATK78_1533</name>
</gene>
<dbReference type="GO" id="GO:0034039">
    <property type="term" value="F:8-oxo-7,8-dihydroguanine DNA N-glycosylase activity"/>
    <property type="evidence" value="ECO:0007669"/>
    <property type="project" value="TreeGrafter"/>
</dbReference>
<evidence type="ECO:0000256" key="6">
    <source>
        <dbReference type="ARBA" id="ARBA00022485"/>
    </source>
</evidence>
<dbReference type="Proteomes" id="UP000295620">
    <property type="component" value="Unassembled WGS sequence"/>
</dbReference>
<dbReference type="InterPro" id="IPR029119">
    <property type="entry name" value="MutY_C"/>
</dbReference>
<dbReference type="PANTHER" id="PTHR42944:SF1">
    <property type="entry name" value="ADENINE DNA GLYCOSYLASE"/>
    <property type="match status" value="1"/>
</dbReference>
<dbReference type="RefSeq" id="WP_133575467.1">
    <property type="nucleotide sequence ID" value="NZ_SNYC01000004.1"/>
</dbReference>
<evidence type="ECO:0000256" key="1">
    <source>
        <dbReference type="ARBA" id="ARBA00000843"/>
    </source>
</evidence>
<dbReference type="OrthoDB" id="9802365at2"/>
<comment type="catalytic activity">
    <reaction evidence="1 14">
        <text>Hydrolyzes free adenine bases from 7,8-dihydro-8-oxoguanine:adenine mismatched double-stranded DNA, leaving an apurinic site.</text>
        <dbReference type="EC" id="3.2.2.31"/>
    </reaction>
</comment>
<evidence type="ECO:0000256" key="2">
    <source>
        <dbReference type="ARBA" id="ARBA00002933"/>
    </source>
</evidence>
<dbReference type="CDD" id="cd00056">
    <property type="entry name" value="ENDO3c"/>
    <property type="match status" value="1"/>
</dbReference>
<accession>A0A4R6SVJ9</accession>
<evidence type="ECO:0000256" key="12">
    <source>
        <dbReference type="ARBA" id="ARBA00023204"/>
    </source>
</evidence>
<sequence>MTFQDEIIKWYLVHKRDLPWRNTTDAYVIWLSEIILQQTRVEQGLPYFNRFLSSYPTVSDFAAATESQILKLWQGLGYYSRGRNMLITAKEVLDVHDGIFPTAYADLIRLKGVGDYTAAAIASFSSNESKPVLDGNVFRVLSRYFGIATPINSTGGKKEFAALATALIVGQQASVYNQAIMEFGALQCKPKSPDCPSCPVQEGCCARNTNHVNLLPVKVKTLKKRTRYFNYFIVRDGDKIMVKKRSAGDVWQELYDFPLIETAADYIALGESFLTDVKNNFGSQCLLKPLFSRKHLLTHQTIYVQFFALDNYIINFRLNTDIKWVSLIDFDELPQPKVITDFMSTYSIN</sequence>
<keyword evidence="7" id="KW-0479">Metal-binding</keyword>
<dbReference type="AlphaFoldDB" id="A0A4R6SVJ9"/>
<dbReference type="SMART" id="SM00478">
    <property type="entry name" value="ENDO3c"/>
    <property type="match status" value="1"/>
</dbReference>
<comment type="function">
    <text evidence="2">Adenine glycosylase active on G-A mispairs. MutY also corrects error-prone DNA synthesis past GO lesions which are due to the oxidatively damaged form of guanine: 7,8-dihydro-8-oxoguanine (8-oxo-dGTP).</text>
</comment>
<comment type="similarity">
    <text evidence="3 14">Belongs to the Nth/MutY family.</text>
</comment>
<evidence type="ECO:0000256" key="10">
    <source>
        <dbReference type="ARBA" id="ARBA00023004"/>
    </source>
</evidence>
<keyword evidence="12" id="KW-0234">DNA repair</keyword>
<dbReference type="InterPro" id="IPR023170">
    <property type="entry name" value="HhH_base_excis_C"/>
</dbReference>
<evidence type="ECO:0000256" key="4">
    <source>
        <dbReference type="ARBA" id="ARBA00012045"/>
    </source>
</evidence>
<keyword evidence="17" id="KW-1185">Reference proteome</keyword>
<evidence type="ECO:0000256" key="9">
    <source>
        <dbReference type="ARBA" id="ARBA00022801"/>
    </source>
</evidence>
<dbReference type="InterPro" id="IPR044298">
    <property type="entry name" value="MIG/MutY"/>
</dbReference>
<dbReference type="EC" id="3.2.2.31" evidence="4 14"/>
<dbReference type="CDD" id="cd03431">
    <property type="entry name" value="NUDIX_DNA_Glycosylase_C-MutY"/>
    <property type="match status" value="1"/>
</dbReference>
<dbReference type="GO" id="GO:0035485">
    <property type="term" value="F:adenine/guanine mispair binding"/>
    <property type="evidence" value="ECO:0007669"/>
    <property type="project" value="TreeGrafter"/>
</dbReference>
<name>A0A4R6SVJ9_9SPHI</name>
<dbReference type="GO" id="GO:0006298">
    <property type="term" value="P:mismatch repair"/>
    <property type="evidence" value="ECO:0007669"/>
    <property type="project" value="TreeGrafter"/>
</dbReference>
<keyword evidence="13 14" id="KW-0326">Glycosidase</keyword>
<dbReference type="Gene3D" id="1.10.340.30">
    <property type="entry name" value="Hypothetical protein, domain 2"/>
    <property type="match status" value="1"/>
</dbReference>
<reference evidence="16 17" key="1">
    <citation type="submission" date="2019-03" db="EMBL/GenBank/DDBJ databases">
        <title>Genomic Encyclopedia of Archaeal and Bacterial Type Strains, Phase II (KMG-II): from individual species to whole genera.</title>
        <authorList>
            <person name="Goeker M."/>
        </authorList>
    </citation>
    <scope>NUCLEOTIDE SEQUENCE [LARGE SCALE GENOMIC DNA]</scope>
    <source>
        <strain evidence="16 17">DSM 19035</strain>
    </source>
</reference>
<keyword evidence="6" id="KW-0004">4Fe-4S</keyword>
<keyword evidence="10 14" id="KW-0408">Iron</keyword>
<dbReference type="Gene3D" id="1.10.1670.10">
    <property type="entry name" value="Helix-hairpin-Helix base-excision DNA repair enzymes (C-terminal)"/>
    <property type="match status" value="1"/>
</dbReference>
<evidence type="ECO:0000256" key="13">
    <source>
        <dbReference type="ARBA" id="ARBA00023295"/>
    </source>
</evidence>
<dbReference type="InterPro" id="IPR011257">
    <property type="entry name" value="DNA_glycosylase"/>
</dbReference>
<evidence type="ECO:0000256" key="8">
    <source>
        <dbReference type="ARBA" id="ARBA00022763"/>
    </source>
</evidence>
<dbReference type="SUPFAM" id="SSF48150">
    <property type="entry name" value="DNA-glycosylase"/>
    <property type="match status" value="1"/>
</dbReference>
<dbReference type="GO" id="GO:0006284">
    <property type="term" value="P:base-excision repair"/>
    <property type="evidence" value="ECO:0007669"/>
    <property type="project" value="UniProtKB-UniRule"/>
</dbReference>
<protein>
    <recommendedName>
        <fullName evidence="5 14">Adenine DNA glycosylase</fullName>
        <ecNumber evidence="4 14">3.2.2.31</ecNumber>
    </recommendedName>
</protein>
<dbReference type="PANTHER" id="PTHR42944">
    <property type="entry name" value="ADENINE DNA GLYCOSYLASE"/>
    <property type="match status" value="1"/>
</dbReference>
<evidence type="ECO:0000313" key="16">
    <source>
        <dbReference type="EMBL" id="TDQ09379.1"/>
    </source>
</evidence>
<dbReference type="GO" id="GO:0032357">
    <property type="term" value="F:oxidized purine DNA binding"/>
    <property type="evidence" value="ECO:0007669"/>
    <property type="project" value="TreeGrafter"/>
</dbReference>